<evidence type="ECO:0000313" key="1">
    <source>
        <dbReference type="EMBL" id="KAI6085025.1"/>
    </source>
</evidence>
<accession>A0ACC0CXJ6</accession>
<reference evidence="1 2" key="1">
    <citation type="journal article" date="2022" name="New Phytol.">
        <title>Ecological generalism drives hyperdiversity of secondary metabolite gene clusters in xylarialean endophytes.</title>
        <authorList>
            <person name="Franco M.E.E."/>
            <person name="Wisecaver J.H."/>
            <person name="Arnold A.E."/>
            <person name="Ju Y.M."/>
            <person name="Slot J.C."/>
            <person name="Ahrendt S."/>
            <person name="Moore L.P."/>
            <person name="Eastman K.E."/>
            <person name="Scott K."/>
            <person name="Konkel Z."/>
            <person name="Mondo S.J."/>
            <person name="Kuo A."/>
            <person name="Hayes R.D."/>
            <person name="Haridas S."/>
            <person name="Andreopoulos B."/>
            <person name="Riley R."/>
            <person name="LaButti K."/>
            <person name="Pangilinan J."/>
            <person name="Lipzen A."/>
            <person name="Amirebrahimi M."/>
            <person name="Yan J."/>
            <person name="Adam C."/>
            <person name="Keymanesh K."/>
            <person name="Ng V."/>
            <person name="Louie K."/>
            <person name="Northen T."/>
            <person name="Drula E."/>
            <person name="Henrissat B."/>
            <person name="Hsieh H.M."/>
            <person name="Youens-Clark K."/>
            <person name="Lutzoni F."/>
            <person name="Miadlikowska J."/>
            <person name="Eastwood D.C."/>
            <person name="Hamelin R.C."/>
            <person name="Grigoriev I.V."/>
            <person name="U'Ren J.M."/>
        </authorList>
    </citation>
    <scope>NUCLEOTIDE SEQUENCE [LARGE SCALE GENOMIC DNA]</scope>
    <source>
        <strain evidence="1 2">ER1909</strain>
    </source>
</reference>
<evidence type="ECO:0000313" key="2">
    <source>
        <dbReference type="Proteomes" id="UP001497680"/>
    </source>
</evidence>
<keyword evidence="2" id="KW-1185">Reference proteome</keyword>
<dbReference type="EMBL" id="MU394330">
    <property type="protein sequence ID" value="KAI6085025.1"/>
    <property type="molecule type" value="Genomic_DNA"/>
</dbReference>
<sequence>MPTKDSLSVSSISFIKSDISNFSSHSNSPRLLFGPSSIVKSISDMASPSASISRIRTPLRRAISSSLSANRSYATVPTNTPEPSSSAKPARRPTYFKDTTIASFDEFLPSSSPAEPLAATDAYQLRTAEVGPASNRRTITRLPEWLKTPIPAGNENYKKIKQDLRGLNLHTVCEEARCPNISECWGGSNKNAATATIMLMGDTCTRGCRFCSVKTNRAPPPLDPHEPEHVAEALARWGLGYVVLTSVNRDDLADGGAHHFAETIRKIKAKKPSLLVEALTSDFYGDLDMAQVVAESGLDVYAHNVETVEALTPYVRDRRATFRRSLQVLERAKASGGGVITKTSIMLGLGEQEHELMDALKALRSSGVDVVTFGQYMRPTKRHLKVEKYVTPEEFEMWRQRALDMGFMYVASGPLVRSSYKAGEAFIENVLRKRAGEKGTSDIGSKLGETVALGETAKAESV</sequence>
<name>A0ACC0CXJ6_9PEZI</name>
<organism evidence="1 2">
    <name type="scientific">Hypoxylon rubiginosum</name>
    <dbReference type="NCBI Taxonomy" id="110542"/>
    <lineage>
        <taxon>Eukaryota</taxon>
        <taxon>Fungi</taxon>
        <taxon>Dikarya</taxon>
        <taxon>Ascomycota</taxon>
        <taxon>Pezizomycotina</taxon>
        <taxon>Sordariomycetes</taxon>
        <taxon>Xylariomycetidae</taxon>
        <taxon>Xylariales</taxon>
        <taxon>Hypoxylaceae</taxon>
        <taxon>Hypoxylon</taxon>
    </lineage>
</organism>
<gene>
    <name evidence="1" type="ORF">F4821DRAFT_241733</name>
</gene>
<comment type="caution">
    <text evidence="1">The sequence shown here is derived from an EMBL/GenBank/DDBJ whole genome shotgun (WGS) entry which is preliminary data.</text>
</comment>
<protein>
    <submittedName>
        <fullName evidence="1">Lipoyl synthase</fullName>
    </submittedName>
</protein>
<dbReference type="Proteomes" id="UP001497680">
    <property type="component" value="Unassembled WGS sequence"/>
</dbReference>
<proteinExistence type="predicted"/>